<dbReference type="Pfam" id="PF02579">
    <property type="entry name" value="Nitro_FeMo-Co"/>
    <property type="match status" value="1"/>
</dbReference>
<gene>
    <name evidence="2" type="ordered locus">Cag_1283</name>
</gene>
<dbReference type="HOGENOM" id="CLU_104194_2_1_10"/>
<dbReference type="PANTHER" id="PTHR33937">
    <property type="entry name" value="IRON-MOLYBDENUM PROTEIN-RELATED-RELATED"/>
    <property type="match status" value="1"/>
</dbReference>
<accession>Q3AR31</accession>
<dbReference type="eggNOG" id="COG1433">
    <property type="taxonomic scope" value="Bacteria"/>
</dbReference>
<protein>
    <recommendedName>
        <fullName evidence="1">Dinitrogenase iron-molybdenum cofactor biosynthesis domain-containing protein</fullName>
    </recommendedName>
</protein>
<dbReference type="CDD" id="cd00562">
    <property type="entry name" value="NifX_NifB"/>
    <property type="match status" value="1"/>
</dbReference>
<dbReference type="OrthoDB" id="9807451at2"/>
<dbReference type="InterPro" id="IPR003731">
    <property type="entry name" value="Di-Nase_FeMo-co_biosynth"/>
</dbReference>
<dbReference type="InterPro" id="IPR051840">
    <property type="entry name" value="NifX/NifY_domain"/>
</dbReference>
<dbReference type="SUPFAM" id="SSF53146">
    <property type="entry name" value="Nitrogenase accessory factor-like"/>
    <property type="match status" value="1"/>
</dbReference>
<sequence length="123" mass="12830">MSNILVPLTTANGRQSIVSEHFGSAPYFAVVESESGKCSIIENGGCHHPQGECSHGDVFAQHQATVLLCKGIGGRAASRVEASGVAIYVVPQANSLDEALQLLQNGSLQQFAAGDACRGHNCH</sequence>
<dbReference type="EMBL" id="CP000108">
    <property type="protein sequence ID" value="ABB28544.1"/>
    <property type="molecule type" value="Genomic_DNA"/>
</dbReference>
<reference evidence="2" key="1">
    <citation type="submission" date="2005-08" db="EMBL/GenBank/DDBJ databases">
        <title>Complete sequence of Chlorobium chlorochromatii CaD3.</title>
        <authorList>
            <person name="Copeland A."/>
            <person name="Lucas S."/>
            <person name="Lapidus A."/>
            <person name="Barry K."/>
            <person name="Detter J.C."/>
            <person name="Glavina T."/>
            <person name="Hammon N."/>
            <person name="Israni S."/>
            <person name="Pitluck S."/>
            <person name="Bryant D."/>
            <person name="Schmutz J."/>
            <person name="Larimer F."/>
            <person name="Land M."/>
            <person name="Kyrpides N."/>
            <person name="Ivanova N."/>
            <person name="Richardson P."/>
        </authorList>
    </citation>
    <scope>NUCLEOTIDE SEQUENCE [LARGE SCALE GENOMIC DNA]</scope>
    <source>
        <strain evidence="2">CaD3</strain>
    </source>
</reference>
<dbReference type="PANTHER" id="PTHR33937:SF2">
    <property type="entry name" value="DINITROGENASE IRON-MOLYBDENUM COFACTOR BIOSYNTHESIS DOMAIN-CONTAINING PROTEIN"/>
    <property type="match status" value="1"/>
</dbReference>
<dbReference type="KEGG" id="cch:Cag_1283"/>
<name>Q3AR31_CHLCH</name>
<proteinExistence type="predicted"/>
<dbReference type="STRING" id="340177.Cag_1283"/>
<organism evidence="2">
    <name type="scientific">Chlorobium chlorochromatii (strain CaD3)</name>
    <dbReference type="NCBI Taxonomy" id="340177"/>
    <lineage>
        <taxon>Bacteria</taxon>
        <taxon>Pseudomonadati</taxon>
        <taxon>Chlorobiota</taxon>
        <taxon>Chlorobiia</taxon>
        <taxon>Chlorobiales</taxon>
        <taxon>Chlorobiaceae</taxon>
        <taxon>Chlorobium/Pelodictyon group</taxon>
        <taxon>Chlorobium</taxon>
    </lineage>
</organism>
<dbReference type="Gene3D" id="3.30.420.130">
    <property type="entry name" value="Dinitrogenase iron-molybdenum cofactor biosynthesis domain"/>
    <property type="match status" value="1"/>
</dbReference>
<dbReference type="InterPro" id="IPR036105">
    <property type="entry name" value="DiNase_FeMo-co_biosyn_sf"/>
</dbReference>
<dbReference type="AlphaFoldDB" id="Q3AR31"/>
<evidence type="ECO:0000313" key="2">
    <source>
        <dbReference type="EMBL" id="ABB28544.1"/>
    </source>
</evidence>
<feature type="domain" description="Dinitrogenase iron-molybdenum cofactor biosynthesis" evidence="1">
    <location>
        <begin position="16"/>
        <end position="104"/>
    </location>
</feature>
<evidence type="ECO:0000259" key="1">
    <source>
        <dbReference type="Pfam" id="PF02579"/>
    </source>
</evidence>